<gene>
    <name evidence="1" type="ORF">CR513_39351</name>
</gene>
<dbReference type="EMBL" id="QJKJ01008315">
    <property type="protein sequence ID" value="RDX80141.1"/>
    <property type="molecule type" value="Genomic_DNA"/>
</dbReference>
<keyword evidence="2" id="KW-1185">Reference proteome</keyword>
<dbReference type="Proteomes" id="UP000257109">
    <property type="component" value="Unassembled WGS sequence"/>
</dbReference>
<reference evidence="1" key="1">
    <citation type="submission" date="2018-05" db="EMBL/GenBank/DDBJ databases">
        <title>Draft genome of Mucuna pruriens seed.</title>
        <authorList>
            <person name="Nnadi N.E."/>
            <person name="Vos R."/>
            <person name="Hasami M.H."/>
            <person name="Devisetty U.K."/>
            <person name="Aguiy J.C."/>
        </authorList>
    </citation>
    <scope>NUCLEOTIDE SEQUENCE [LARGE SCALE GENOMIC DNA]</scope>
    <source>
        <strain evidence="1">JCA_2017</strain>
    </source>
</reference>
<sequence length="219" mass="22618">MQIEGILKKHLLHPLVLFGEKQIYQRRLIVGLKSGPSLEIGGQDLPGLLTNRPLGAHGSPSIKQIQRPLTIPKQKTAVINLVLNGLQQVVIPNGVVTGFGRGASEEQDARFTSDKIRVFGVLEEPGLAFMVPVIDLGAEGEGGIGVERGLVVGIGGVGVGSDLGQDAVGLLNKILVDGVGVGGAEVDADGTTEDEDGNEAAQDGDLDVVEGLLDLASPG</sequence>
<evidence type="ECO:0000313" key="1">
    <source>
        <dbReference type="EMBL" id="RDX80141.1"/>
    </source>
</evidence>
<protein>
    <submittedName>
        <fullName evidence="1">Uncharacterized protein</fullName>
    </submittedName>
</protein>
<comment type="caution">
    <text evidence="1">The sequence shown here is derived from an EMBL/GenBank/DDBJ whole genome shotgun (WGS) entry which is preliminary data.</text>
</comment>
<accession>A0A371FPE9</accession>
<organism evidence="1 2">
    <name type="scientific">Mucuna pruriens</name>
    <name type="common">Velvet bean</name>
    <name type="synonym">Dolichos pruriens</name>
    <dbReference type="NCBI Taxonomy" id="157652"/>
    <lineage>
        <taxon>Eukaryota</taxon>
        <taxon>Viridiplantae</taxon>
        <taxon>Streptophyta</taxon>
        <taxon>Embryophyta</taxon>
        <taxon>Tracheophyta</taxon>
        <taxon>Spermatophyta</taxon>
        <taxon>Magnoliopsida</taxon>
        <taxon>eudicotyledons</taxon>
        <taxon>Gunneridae</taxon>
        <taxon>Pentapetalae</taxon>
        <taxon>rosids</taxon>
        <taxon>fabids</taxon>
        <taxon>Fabales</taxon>
        <taxon>Fabaceae</taxon>
        <taxon>Papilionoideae</taxon>
        <taxon>50 kb inversion clade</taxon>
        <taxon>NPAAA clade</taxon>
        <taxon>indigoferoid/millettioid clade</taxon>
        <taxon>Phaseoleae</taxon>
        <taxon>Mucuna</taxon>
    </lineage>
</organism>
<dbReference type="OrthoDB" id="1950827at2759"/>
<proteinExistence type="predicted"/>
<feature type="non-terminal residue" evidence="1">
    <location>
        <position position="1"/>
    </location>
</feature>
<dbReference type="AlphaFoldDB" id="A0A371FPE9"/>
<name>A0A371FPE9_MUCPR</name>
<evidence type="ECO:0000313" key="2">
    <source>
        <dbReference type="Proteomes" id="UP000257109"/>
    </source>
</evidence>